<dbReference type="RefSeq" id="WP_012875910.1">
    <property type="nucleotide sequence ID" value="NC_013526.1"/>
</dbReference>
<proteinExistence type="predicted"/>
<dbReference type="OrthoDB" id="162563at2"/>
<dbReference type="eggNOG" id="COG4334">
    <property type="taxonomic scope" value="Bacteria"/>
</dbReference>
<keyword evidence="2" id="KW-1185">Reference proteome</keyword>
<reference evidence="2" key="1">
    <citation type="journal article" date="2010" name="Stand. Genomic Sci.">
        <title>Complete genome sequence of 'Thermobaculum terrenum' type strain (YNP1).</title>
        <authorList>
            <person name="Kiss H."/>
            <person name="Cleland D."/>
            <person name="Lapidus A."/>
            <person name="Lucas S."/>
            <person name="Glavina Del Rio T."/>
            <person name="Nolan M."/>
            <person name="Tice H."/>
            <person name="Han C."/>
            <person name="Goodwin L."/>
            <person name="Pitluck S."/>
            <person name="Liolios K."/>
            <person name="Ivanova N."/>
            <person name="Mavromatis K."/>
            <person name="Ovchinnikova G."/>
            <person name="Pati A."/>
            <person name="Chen A."/>
            <person name="Palaniappan K."/>
            <person name="Land M."/>
            <person name="Hauser L."/>
            <person name="Chang Y."/>
            <person name="Jeffries C."/>
            <person name="Lu M."/>
            <person name="Brettin T."/>
            <person name="Detter J."/>
            <person name="Goker M."/>
            <person name="Tindall B."/>
            <person name="Beck B."/>
            <person name="McDermott T."/>
            <person name="Woyke T."/>
            <person name="Bristow J."/>
            <person name="Eisen J."/>
            <person name="Markowitz V."/>
            <person name="Hugenholtz P."/>
            <person name="Kyrpides N."/>
            <person name="Klenk H."/>
            <person name="Cheng J."/>
        </authorList>
    </citation>
    <scope>NUCLEOTIDE SEQUENCE [LARGE SCALE GENOMIC DNA]</scope>
    <source>
        <strain evidence="2">ATCC BAA-798 / YNP1</strain>
    </source>
</reference>
<accession>D1CGK8</accession>
<evidence type="ECO:0008006" key="3">
    <source>
        <dbReference type="Google" id="ProtNLM"/>
    </source>
</evidence>
<dbReference type="EMBL" id="CP001826">
    <property type="protein sequence ID" value="ACZ42879.1"/>
    <property type="molecule type" value="Genomic_DNA"/>
</dbReference>
<dbReference type="HOGENOM" id="CLU_133265_1_0_0"/>
<name>D1CGK8_THET1</name>
<dbReference type="InterPro" id="IPR016888">
    <property type="entry name" value="UCP028498"/>
</dbReference>
<evidence type="ECO:0000313" key="2">
    <source>
        <dbReference type="Proteomes" id="UP000000323"/>
    </source>
</evidence>
<gene>
    <name evidence="1" type="ordered locus">Tter_1973</name>
</gene>
<dbReference type="Proteomes" id="UP000000323">
    <property type="component" value="Chromosome 2"/>
</dbReference>
<evidence type="ECO:0000313" key="1">
    <source>
        <dbReference type="EMBL" id="ACZ42879.1"/>
    </source>
</evidence>
<dbReference type="AlphaFoldDB" id="D1CGK8"/>
<sequence>MAVWTKEDLERIGEAEEIQVAPLRRDGTPRRPVTIWIVRVGDDLYVRSYRGAEAAWYRAARASGAGKLLAGGLERDVAFHPEADPGVNDQIDEAYRTKYRRYLDSYVPPMLTPTARSTTLKVVPS</sequence>
<dbReference type="STRING" id="525904.Tter_1973"/>
<dbReference type="Pfam" id="PF10012">
    <property type="entry name" value="DUF2255"/>
    <property type="match status" value="1"/>
</dbReference>
<organism evidence="1 2">
    <name type="scientific">Thermobaculum terrenum (strain ATCC BAA-798 / CCMEE 7001 / YNP1)</name>
    <dbReference type="NCBI Taxonomy" id="525904"/>
    <lineage>
        <taxon>Bacteria</taxon>
        <taxon>Bacillati</taxon>
        <taxon>Chloroflexota</taxon>
        <taxon>Chloroflexia</taxon>
        <taxon>Candidatus Thermobaculales</taxon>
        <taxon>Candidatus Thermobaculaceae</taxon>
        <taxon>Thermobaculum</taxon>
    </lineage>
</organism>
<dbReference type="KEGG" id="ttr:Tter_1973"/>
<protein>
    <recommendedName>
        <fullName evidence="3">DUF2255 family protein</fullName>
    </recommendedName>
</protein>